<dbReference type="PANTHER" id="PTHR14226">
    <property type="entry name" value="NEUROPATHY TARGET ESTERASE/SWISS CHEESE D.MELANOGASTER"/>
    <property type="match status" value="1"/>
</dbReference>
<evidence type="ECO:0000259" key="5">
    <source>
        <dbReference type="PROSITE" id="PS51635"/>
    </source>
</evidence>
<evidence type="ECO:0000313" key="6">
    <source>
        <dbReference type="EMBL" id="GAD03824.1"/>
    </source>
</evidence>
<feature type="short sequence motif" description="DGA/G" evidence="4">
    <location>
        <begin position="245"/>
        <end position="247"/>
    </location>
</feature>
<protein>
    <recommendedName>
        <fullName evidence="5">PNPLA domain-containing protein</fullName>
    </recommendedName>
</protein>
<dbReference type="STRING" id="1331007.AALB_3904"/>
<name>R9PR65_AGAAL</name>
<keyword evidence="2 4" id="KW-0442">Lipid degradation</keyword>
<reference evidence="6" key="1">
    <citation type="journal article" date="2013" name="Genome Announc.">
        <title>Draft Genome Sequence of Agarivorans albus Strain MKT 106T, an Agarolytic Marine Bacterium.</title>
        <authorList>
            <person name="Yasuike M."/>
            <person name="Nakamura Y."/>
            <person name="Kai W."/>
            <person name="Fujiwara A."/>
            <person name="Fukui Y."/>
            <person name="Satomi M."/>
            <person name="Sano M."/>
        </authorList>
    </citation>
    <scope>NUCLEOTIDE SEQUENCE [LARGE SCALE GENOMIC DNA]</scope>
</reference>
<keyword evidence="3 4" id="KW-0443">Lipid metabolism</keyword>
<dbReference type="Pfam" id="PF01734">
    <property type="entry name" value="Patatin"/>
    <property type="match status" value="1"/>
</dbReference>
<feature type="short sequence motif" description="GXSXG" evidence="4">
    <location>
        <begin position="99"/>
        <end position="103"/>
    </location>
</feature>
<dbReference type="PANTHER" id="PTHR14226:SF74">
    <property type="entry name" value="BLR4684 PROTEIN"/>
    <property type="match status" value="1"/>
</dbReference>
<dbReference type="GO" id="GO:0016787">
    <property type="term" value="F:hydrolase activity"/>
    <property type="evidence" value="ECO:0007669"/>
    <property type="project" value="UniProtKB-UniRule"/>
</dbReference>
<dbReference type="InterPro" id="IPR002641">
    <property type="entry name" value="PNPLA_dom"/>
</dbReference>
<organism evidence="6 7">
    <name type="scientific">Agarivorans albus MKT 106</name>
    <dbReference type="NCBI Taxonomy" id="1331007"/>
    <lineage>
        <taxon>Bacteria</taxon>
        <taxon>Pseudomonadati</taxon>
        <taxon>Pseudomonadota</taxon>
        <taxon>Gammaproteobacteria</taxon>
        <taxon>Alteromonadales</taxon>
        <taxon>Alteromonadaceae</taxon>
        <taxon>Agarivorans</taxon>
    </lineage>
</organism>
<dbReference type="PROSITE" id="PS51635">
    <property type="entry name" value="PNPLA"/>
    <property type="match status" value="1"/>
</dbReference>
<gene>
    <name evidence="6" type="ORF">AALB_3904</name>
</gene>
<dbReference type="InterPro" id="IPR050301">
    <property type="entry name" value="NTE"/>
</dbReference>
<evidence type="ECO:0000256" key="2">
    <source>
        <dbReference type="ARBA" id="ARBA00022963"/>
    </source>
</evidence>
<evidence type="ECO:0000256" key="4">
    <source>
        <dbReference type="PROSITE-ProRule" id="PRU01161"/>
    </source>
</evidence>
<feature type="domain" description="PNPLA" evidence="5">
    <location>
        <begin position="66"/>
        <end position="259"/>
    </location>
</feature>
<feature type="active site" description="Proton acceptor" evidence="4">
    <location>
        <position position="245"/>
    </location>
</feature>
<keyword evidence="7" id="KW-1185">Reference proteome</keyword>
<dbReference type="Proteomes" id="UP000014461">
    <property type="component" value="Unassembled WGS sequence"/>
</dbReference>
<evidence type="ECO:0000256" key="1">
    <source>
        <dbReference type="ARBA" id="ARBA00022801"/>
    </source>
</evidence>
<proteinExistence type="predicted"/>
<evidence type="ECO:0000313" key="7">
    <source>
        <dbReference type="Proteomes" id="UP000014461"/>
    </source>
</evidence>
<accession>R9PR65</accession>
<dbReference type="AlphaFoldDB" id="R9PR65"/>
<dbReference type="SUPFAM" id="SSF52151">
    <property type="entry name" value="FabD/lysophospholipase-like"/>
    <property type="match status" value="1"/>
</dbReference>
<dbReference type="EMBL" id="BARX01000034">
    <property type="protein sequence ID" value="GAD03824.1"/>
    <property type="molecule type" value="Genomic_DNA"/>
</dbReference>
<comment type="caution">
    <text evidence="6">The sequence shown here is derived from an EMBL/GenBank/DDBJ whole genome shotgun (WGS) entry which is preliminary data.</text>
</comment>
<keyword evidence="1 4" id="KW-0378">Hydrolase</keyword>
<dbReference type="Gene3D" id="3.40.1090.10">
    <property type="entry name" value="Cytosolic phospholipase A2 catalytic domain"/>
    <property type="match status" value="1"/>
</dbReference>
<dbReference type="InterPro" id="IPR016035">
    <property type="entry name" value="Acyl_Trfase/lysoPLipase"/>
</dbReference>
<sequence>MVVGCSSPERNAAQESELMYPLATAGLRYWDGESTEITEHNIEQEYQSILDSRARNNGVGSDIYHLALSGGGVNGAFSAGVLNAWTANGDRPEFDLVTGVSTGAIVSVFAYLGSDYDSTLKNYYTETPMSSLFQVKSIWSLLRGEAVLDTAGFEDQVRSYIDADIVKQLAEQRAKGRLLVIGTTNLDNEKMSLWDVGKIAQVGSDEAITLIQNIIIASSSVPGAFPAKSIVIDDGQQRFEELHVDGGVSRQVFLVPQWAYYNLPFERNPQHVFVIRNGLLKPHYQVTNNNLTDIGLRSISTIIRNQGIGDVEHIYHFAQHNQMSFRLAYIDNDFSKISDEAFTKEYMTSLYQYGYQKTIADSLWENVPPSLQHVQ</sequence>
<feature type="short sequence motif" description="GXGXXG" evidence="4">
    <location>
        <begin position="70"/>
        <end position="75"/>
    </location>
</feature>
<feature type="active site" description="Nucleophile" evidence="4">
    <location>
        <position position="101"/>
    </location>
</feature>
<evidence type="ECO:0000256" key="3">
    <source>
        <dbReference type="ARBA" id="ARBA00023098"/>
    </source>
</evidence>
<dbReference type="GO" id="GO:0016042">
    <property type="term" value="P:lipid catabolic process"/>
    <property type="evidence" value="ECO:0007669"/>
    <property type="project" value="UniProtKB-UniRule"/>
</dbReference>
<dbReference type="OrthoDB" id="9798773at2"/>